<dbReference type="InterPro" id="IPR039448">
    <property type="entry name" value="Beta_helix"/>
</dbReference>
<dbReference type="SMART" id="SM00710">
    <property type="entry name" value="PbH1"/>
    <property type="match status" value="6"/>
</dbReference>
<reference evidence="2 3" key="1">
    <citation type="submission" date="2018-09" db="EMBL/GenBank/DDBJ databases">
        <authorList>
            <person name="Zhu H."/>
        </authorList>
    </citation>
    <scope>NUCLEOTIDE SEQUENCE [LARGE SCALE GENOMIC DNA]</scope>
    <source>
        <strain evidence="2 3">K2R01-6</strain>
    </source>
</reference>
<dbReference type="Proteomes" id="UP000286100">
    <property type="component" value="Unassembled WGS sequence"/>
</dbReference>
<evidence type="ECO:0000259" key="1">
    <source>
        <dbReference type="Pfam" id="PF13229"/>
    </source>
</evidence>
<comment type="caution">
    <text evidence="2">The sequence shown here is derived from an EMBL/GenBank/DDBJ whole genome shotgun (WGS) entry which is preliminary data.</text>
</comment>
<sequence>MSLIDESRARAVPDIGKFPPSGLFMHAKNVRETGAKLDGGTDDSIPLTRALETTGAAFFEGEMFINSVVRLPNQSCLLGTGVWQSRLILGPNGKILAEGDGWDKWLTGISIRNLTIAMQDAIKSVREPGLDLRKVEHVLIENVNLYHLRTSIDNHHNIVFNNVRFFGGIHGSALLSQCSFQPSGGHFINSSPLFEACFSSGHPFYFEDTVETTFSNCKIFAGSCGISSRRHRALGTTDEPFLMGPVIIGCTLDSIDGAGIQIDGGGTNCRLIGNFISAGRKGGRPGLACSNSHGVEIIGNHFEWCGKSAIQLVGSSEIIISGNTFANQLNGNGITANKSTSIKVTSNSFFNRGLWGGSRGGATEMAISTPASDADGWIVTGNSASGMREDAVAIVRGTATRGRNIVRDNIGFPWSTEQGWPAGATSERPANVRDGFLWYDTDVERTLMWNADGKHWQDTSGKIV</sequence>
<evidence type="ECO:0000313" key="3">
    <source>
        <dbReference type="Proteomes" id="UP000286100"/>
    </source>
</evidence>
<dbReference type="AlphaFoldDB" id="A0A418WLS9"/>
<dbReference type="InterPro" id="IPR006626">
    <property type="entry name" value="PbH1"/>
</dbReference>
<accession>A0A418WLS9</accession>
<protein>
    <submittedName>
        <fullName evidence="2">Right-handed parallel beta-helix repeat-containing protein</fullName>
    </submittedName>
</protein>
<dbReference type="SUPFAM" id="SSF51126">
    <property type="entry name" value="Pectin lyase-like"/>
    <property type="match status" value="1"/>
</dbReference>
<dbReference type="InterPro" id="IPR011050">
    <property type="entry name" value="Pectin_lyase_fold/virulence"/>
</dbReference>
<dbReference type="Gene3D" id="2.160.20.10">
    <property type="entry name" value="Single-stranded right-handed beta-helix, Pectin lyase-like"/>
    <property type="match status" value="1"/>
</dbReference>
<keyword evidence="3" id="KW-1185">Reference proteome</keyword>
<gene>
    <name evidence="2" type="ORF">D3876_11860</name>
</gene>
<evidence type="ECO:0000313" key="2">
    <source>
        <dbReference type="EMBL" id="RJF90869.1"/>
    </source>
</evidence>
<dbReference type="Pfam" id="PF13229">
    <property type="entry name" value="Beta_helix"/>
    <property type="match status" value="1"/>
</dbReference>
<dbReference type="EMBL" id="QYUM01000003">
    <property type="protein sequence ID" value="RJF90869.1"/>
    <property type="molecule type" value="Genomic_DNA"/>
</dbReference>
<dbReference type="InterPro" id="IPR012334">
    <property type="entry name" value="Pectin_lyas_fold"/>
</dbReference>
<dbReference type="RefSeq" id="WP_119762424.1">
    <property type="nucleotide sequence ID" value="NZ_QYUM01000003.1"/>
</dbReference>
<organism evidence="2 3">
    <name type="scientific">Sphingomonas cavernae</name>
    <dbReference type="NCBI Taxonomy" id="2320861"/>
    <lineage>
        <taxon>Bacteria</taxon>
        <taxon>Pseudomonadati</taxon>
        <taxon>Pseudomonadota</taxon>
        <taxon>Alphaproteobacteria</taxon>
        <taxon>Sphingomonadales</taxon>
        <taxon>Sphingomonadaceae</taxon>
        <taxon>Sphingomonas</taxon>
    </lineage>
</organism>
<feature type="domain" description="Right handed beta helix" evidence="1">
    <location>
        <begin position="207"/>
        <end position="353"/>
    </location>
</feature>
<name>A0A418WLS9_9SPHN</name>
<proteinExistence type="predicted"/>